<evidence type="ECO:0000256" key="7">
    <source>
        <dbReference type="SAM" id="MobiDB-lite"/>
    </source>
</evidence>
<evidence type="ECO:0000313" key="10">
    <source>
        <dbReference type="Proteomes" id="UP000773614"/>
    </source>
</evidence>
<evidence type="ECO:0000256" key="4">
    <source>
        <dbReference type="ARBA" id="ARBA00022801"/>
    </source>
</evidence>
<keyword evidence="5" id="KW-0460">Magnesium</keyword>
<evidence type="ECO:0000259" key="8">
    <source>
        <dbReference type="PROSITE" id="PS51462"/>
    </source>
</evidence>
<dbReference type="Gene3D" id="3.90.79.10">
    <property type="entry name" value="Nucleoside Triphosphate Pyrophosphohydrolase"/>
    <property type="match status" value="1"/>
</dbReference>
<sequence length="244" mass="26901">MSSVTTNAERGQPSPQRERALRPKDAGALIVLDRSGADLRVLMGRRSHRHVFMPGYLVFPGGRIEAADRHAPAASELDPIVEAKLLLEMRERPSRARARAIALAALRETYEEAGLVIGERGSPARPVRNGAWRPYVATGVVPALGRLALVARAITPPNRIRRFDARFFAVFADAVAATVEPPQDELVEPAWLTFAEARAHPLAEITRLIFDDLEARLAADPDLGPDGPVPLHSMRRGRRVREWL</sequence>
<protein>
    <submittedName>
        <fullName evidence="9">NUDIX hydrolase</fullName>
    </submittedName>
</protein>
<evidence type="ECO:0000256" key="2">
    <source>
        <dbReference type="ARBA" id="ARBA00001946"/>
    </source>
</evidence>
<dbReference type="AlphaFoldDB" id="A0A964T349"/>
<keyword evidence="3" id="KW-0479">Metal-binding</keyword>
<evidence type="ECO:0000256" key="3">
    <source>
        <dbReference type="ARBA" id="ARBA00022723"/>
    </source>
</evidence>
<proteinExistence type="predicted"/>
<keyword evidence="10" id="KW-1185">Reference proteome</keyword>
<organism evidence="9 10">
    <name type="scientific">Propylenella binzhouense</name>
    <dbReference type="NCBI Taxonomy" id="2555902"/>
    <lineage>
        <taxon>Bacteria</taxon>
        <taxon>Pseudomonadati</taxon>
        <taxon>Pseudomonadota</taxon>
        <taxon>Alphaproteobacteria</taxon>
        <taxon>Hyphomicrobiales</taxon>
        <taxon>Propylenellaceae</taxon>
        <taxon>Propylenella</taxon>
    </lineage>
</organism>
<keyword evidence="4 9" id="KW-0378">Hydrolase</keyword>
<dbReference type="InterPro" id="IPR000086">
    <property type="entry name" value="NUDIX_hydrolase_dom"/>
</dbReference>
<dbReference type="PANTHER" id="PTHR12318:SF0">
    <property type="entry name" value="ACYL-COENZYME A DIPHOSPHATASE NUDT19"/>
    <property type="match status" value="1"/>
</dbReference>
<dbReference type="GO" id="GO:0046872">
    <property type="term" value="F:metal ion binding"/>
    <property type="evidence" value="ECO:0007669"/>
    <property type="project" value="UniProtKB-KW"/>
</dbReference>
<dbReference type="SUPFAM" id="SSF55811">
    <property type="entry name" value="Nudix"/>
    <property type="match status" value="1"/>
</dbReference>
<dbReference type="RefSeq" id="WP_343039076.1">
    <property type="nucleotide sequence ID" value="NZ_SPKJ01000005.1"/>
</dbReference>
<feature type="compositionally biased region" description="Polar residues" evidence="7">
    <location>
        <begin position="1"/>
        <end position="15"/>
    </location>
</feature>
<dbReference type="GO" id="GO:0016818">
    <property type="term" value="F:hydrolase activity, acting on acid anhydrides, in phosphorus-containing anhydrides"/>
    <property type="evidence" value="ECO:0007669"/>
    <property type="project" value="InterPro"/>
</dbReference>
<evidence type="ECO:0000256" key="5">
    <source>
        <dbReference type="ARBA" id="ARBA00022842"/>
    </source>
</evidence>
<gene>
    <name evidence="9" type="ORF">E4O86_02950</name>
</gene>
<feature type="domain" description="Nudix hydrolase" evidence="8">
    <location>
        <begin position="23"/>
        <end position="215"/>
    </location>
</feature>
<evidence type="ECO:0000256" key="6">
    <source>
        <dbReference type="ARBA" id="ARBA00023211"/>
    </source>
</evidence>
<comment type="cofactor">
    <cofactor evidence="1">
        <name>Mn(2+)</name>
        <dbReference type="ChEBI" id="CHEBI:29035"/>
    </cofactor>
</comment>
<evidence type="ECO:0000256" key="1">
    <source>
        <dbReference type="ARBA" id="ARBA00001936"/>
    </source>
</evidence>
<reference evidence="9" key="1">
    <citation type="submission" date="2019-03" db="EMBL/GenBank/DDBJ databases">
        <title>Afifella sp. nov., isolated from activated sludge.</title>
        <authorList>
            <person name="Li Q."/>
            <person name="Liu Y."/>
        </authorList>
    </citation>
    <scope>NUCLEOTIDE SEQUENCE</scope>
    <source>
        <strain evidence="9">L72</strain>
    </source>
</reference>
<feature type="region of interest" description="Disordered" evidence="7">
    <location>
        <begin position="1"/>
        <end position="21"/>
    </location>
</feature>
<keyword evidence="6" id="KW-0464">Manganese</keyword>
<name>A0A964T349_9HYPH</name>
<dbReference type="InterPro" id="IPR039121">
    <property type="entry name" value="NUDT19"/>
</dbReference>
<dbReference type="PANTHER" id="PTHR12318">
    <property type="entry name" value="TESTOSTERONE-REGULATED PROTEIN RP2"/>
    <property type="match status" value="1"/>
</dbReference>
<accession>A0A964T349</accession>
<dbReference type="EMBL" id="SPKJ01000005">
    <property type="protein sequence ID" value="MYZ46677.1"/>
    <property type="molecule type" value="Genomic_DNA"/>
</dbReference>
<dbReference type="PROSITE" id="PS51462">
    <property type="entry name" value="NUDIX"/>
    <property type="match status" value="1"/>
</dbReference>
<comment type="caution">
    <text evidence="9">The sequence shown here is derived from an EMBL/GenBank/DDBJ whole genome shotgun (WGS) entry which is preliminary data.</text>
</comment>
<dbReference type="InterPro" id="IPR015797">
    <property type="entry name" value="NUDIX_hydrolase-like_dom_sf"/>
</dbReference>
<dbReference type="Proteomes" id="UP000773614">
    <property type="component" value="Unassembled WGS sequence"/>
</dbReference>
<comment type="cofactor">
    <cofactor evidence="2">
        <name>Mg(2+)</name>
        <dbReference type="ChEBI" id="CHEBI:18420"/>
    </cofactor>
</comment>
<evidence type="ECO:0000313" key="9">
    <source>
        <dbReference type="EMBL" id="MYZ46677.1"/>
    </source>
</evidence>